<dbReference type="InterPro" id="IPR029021">
    <property type="entry name" value="Prot-tyrosine_phosphatase-like"/>
</dbReference>
<accession>A0A2P7R237</accession>
<reference evidence="2 3" key="1">
    <citation type="submission" date="2018-03" db="EMBL/GenBank/DDBJ databases">
        <title>The draft genome of Zobellella taiwanensis JCM 13381.</title>
        <authorList>
            <person name="Liu L."/>
            <person name="Li L."/>
            <person name="Wang T."/>
            <person name="Zhang X."/>
            <person name="Liang L."/>
        </authorList>
    </citation>
    <scope>NUCLEOTIDE SEQUENCE [LARGE SCALE GENOMIC DNA]</scope>
    <source>
        <strain evidence="2 3">JCM 13381</strain>
    </source>
</reference>
<sequence>MDIRQVTSSFAVADQVTEADLATLAGRGIRTLICNRPDGEADGQPSAAQLAAAARELGMAWVWIPISSGQFTEPAIDAFRDALRTQPEPVLAFCRSGTRSITLWALSAALPAGQVLGLASAAGYDLSALAPRLASRQQG</sequence>
<dbReference type="NCBIfam" id="TIGR01244">
    <property type="entry name" value="TIGR01244 family sulfur transferase"/>
    <property type="match status" value="1"/>
</dbReference>
<dbReference type="InterPro" id="IPR005939">
    <property type="entry name" value="BLH_phosphatase-like"/>
</dbReference>
<protein>
    <submittedName>
        <fullName evidence="2">TIGR01244 family phosphatase</fullName>
    </submittedName>
</protein>
<dbReference type="EMBL" id="PXYH01000008">
    <property type="protein sequence ID" value="PSJ44279.1"/>
    <property type="molecule type" value="Genomic_DNA"/>
</dbReference>
<dbReference type="Proteomes" id="UP000242181">
    <property type="component" value="Unassembled WGS sequence"/>
</dbReference>
<dbReference type="GO" id="GO:0016787">
    <property type="term" value="F:hydrolase activity"/>
    <property type="evidence" value="ECO:0007669"/>
    <property type="project" value="InterPro"/>
</dbReference>
<dbReference type="Pfam" id="PF04273">
    <property type="entry name" value="BLH_phosphatase"/>
    <property type="match status" value="1"/>
</dbReference>
<gene>
    <name evidence="2" type="ORF">C7I36_07815</name>
</gene>
<evidence type="ECO:0000259" key="1">
    <source>
        <dbReference type="Pfam" id="PF04273"/>
    </source>
</evidence>
<dbReference type="AlphaFoldDB" id="A0A2P7R237"/>
<dbReference type="Gene3D" id="3.90.190.10">
    <property type="entry name" value="Protein tyrosine phosphatase superfamily"/>
    <property type="match status" value="1"/>
</dbReference>
<dbReference type="OrthoDB" id="9802771at2"/>
<name>A0A2P7R237_9GAMM</name>
<evidence type="ECO:0000313" key="3">
    <source>
        <dbReference type="Proteomes" id="UP000242181"/>
    </source>
</evidence>
<keyword evidence="3" id="KW-1185">Reference proteome</keyword>
<proteinExistence type="predicted"/>
<dbReference type="RefSeq" id="WP_106453159.1">
    <property type="nucleotide sequence ID" value="NZ_PXYH01000008.1"/>
</dbReference>
<dbReference type="SUPFAM" id="SSF52799">
    <property type="entry name" value="(Phosphotyrosine protein) phosphatases II"/>
    <property type="match status" value="1"/>
</dbReference>
<evidence type="ECO:0000313" key="2">
    <source>
        <dbReference type="EMBL" id="PSJ44279.1"/>
    </source>
</evidence>
<feature type="domain" description="Beta-lactamase hydrolase-like protein phosphatase-like" evidence="1">
    <location>
        <begin position="2"/>
        <end position="110"/>
    </location>
</feature>
<comment type="caution">
    <text evidence="2">The sequence shown here is derived from an EMBL/GenBank/DDBJ whole genome shotgun (WGS) entry which is preliminary data.</text>
</comment>
<organism evidence="2 3">
    <name type="scientific">Zobellella taiwanensis</name>
    <dbReference type="NCBI Taxonomy" id="347535"/>
    <lineage>
        <taxon>Bacteria</taxon>
        <taxon>Pseudomonadati</taxon>
        <taxon>Pseudomonadota</taxon>
        <taxon>Gammaproteobacteria</taxon>
        <taxon>Aeromonadales</taxon>
        <taxon>Aeromonadaceae</taxon>
        <taxon>Zobellella</taxon>
    </lineage>
</organism>